<dbReference type="Gene3D" id="1.10.287.130">
    <property type="match status" value="1"/>
</dbReference>
<dbReference type="SMART" id="SM00387">
    <property type="entry name" value="HATPase_c"/>
    <property type="match status" value="1"/>
</dbReference>
<evidence type="ECO:0000256" key="3">
    <source>
        <dbReference type="ARBA" id="ARBA00012438"/>
    </source>
</evidence>
<keyword evidence="14 15" id="KW-0472">Membrane</keyword>
<evidence type="ECO:0000256" key="10">
    <source>
        <dbReference type="ARBA" id="ARBA00022777"/>
    </source>
</evidence>
<dbReference type="Proteomes" id="UP000637359">
    <property type="component" value="Unassembled WGS sequence"/>
</dbReference>
<dbReference type="Pfam" id="PF02518">
    <property type="entry name" value="HATPase_c"/>
    <property type="match status" value="1"/>
</dbReference>
<dbReference type="PRINTS" id="PR00344">
    <property type="entry name" value="BCTRLSENSOR"/>
</dbReference>
<dbReference type="Pfam" id="PF00512">
    <property type="entry name" value="HisKA"/>
    <property type="match status" value="1"/>
</dbReference>
<feature type="domain" description="HAMP" evidence="17">
    <location>
        <begin position="173"/>
        <end position="227"/>
    </location>
</feature>
<proteinExistence type="predicted"/>
<dbReference type="GO" id="GO:0005524">
    <property type="term" value="F:ATP binding"/>
    <property type="evidence" value="ECO:0007669"/>
    <property type="project" value="UniProtKB-KW"/>
</dbReference>
<dbReference type="CDD" id="cd00075">
    <property type="entry name" value="HATPase"/>
    <property type="match status" value="1"/>
</dbReference>
<evidence type="ECO:0000259" key="17">
    <source>
        <dbReference type="PROSITE" id="PS50885"/>
    </source>
</evidence>
<dbReference type="PROSITE" id="PS50885">
    <property type="entry name" value="HAMP"/>
    <property type="match status" value="1"/>
</dbReference>
<accession>A0A923RI42</accession>
<feature type="transmembrane region" description="Helical" evidence="15">
    <location>
        <begin position="7"/>
        <end position="30"/>
    </location>
</feature>
<evidence type="ECO:0000256" key="4">
    <source>
        <dbReference type="ARBA" id="ARBA00015735"/>
    </source>
</evidence>
<keyword evidence="12 15" id="KW-1133">Transmembrane helix</keyword>
<keyword evidence="10 18" id="KW-0418">Kinase</keyword>
<comment type="catalytic activity">
    <reaction evidence="1">
        <text>ATP + protein L-histidine = ADP + protein N-phospho-L-histidine.</text>
        <dbReference type="EC" id="2.7.13.3"/>
    </reaction>
</comment>
<keyword evidence="8 15" id="KW-0812">Transmembrane</keyword>
<evidence type="ECO:0000256" key="14">
    <source>
        <dbReference type="ARBA" id="ARBA00023136"/>
    </source>
</evidence>
<evidence type="ECO:0000256" key="1">
    <source>
        <dbReference type="ARBA" id="ARBA00000085"/>
    </source>
</evidence>
<keyword evidence="9" id="KW-0547">Nucleotide-binding</keyword>
<dbReference type="RefSeq" id="WP_186869671.1">
    <property type="nucleotide sequence ID" value="NZ_JACOOL010000005.1"/>
</dbReference>
<keyword evidence="11" id="KW-0067">ATP-binding</keyword>
<protein>
    <recommendedName>
        <fullName evidence="4">Signal transduction histidine-protein kinase ArlS</fullName>
        <ecNumber evidence="3">2.7.13.3</ecNumber>
    </recommendedName>
</protein>
<dbReference type="SMART" id="SM00388">
    <property type="entry name" value="HisKA"/>
    <property type="match status" value="1"/>
</dbReference>
<keyword evidence="5" id="KW-1003">Cell membrane</keyword>
<dbReference type="InterPro" id="IPR004358">
    <property type="entry name" value="Sig_transdc_His_kin-like_C"/>
</dbReference>
<keyword evidence="13" id="KW-0902">Two-component regulatory system</keyword>
<feature type="transmembrane region" description="Helical" evidence="15">
    <location>
        <begin position="149"/>
        <end position="176"/>
    </location>
</feature>
<dbReference type="Pfam" id="PF18719">
    <property type="entry name" value="ArlS_N"/>
    <property type="match status" value="1"/>
</dbReference>
<dbReference type="InterPro" id="IPR036097">
    <property type="entry name" value="HisK_dim/P_sf"/>
</dbReference>
<dbReference type="CDD" id="cd06225">
    <property type="entry name" value="HAMP"/>
    <property type="match status" value="1"/>
</dbReference>
<gene>
    <name evidence="18" type="ORF">H8S33_09050</name>
</gene>
<dbReference type="PANTHER" id="PTHR45528:SF1">
    <property type="entry name" value="SENSOR HISTIDINE KINASE CPXA"/>
    <property type="match status" value="1"/>
</dbReference>
<comment type="caution">
    <text evidence="18">The sequence shown here is derived from an EMBL/GenBank/DDBJ whole genome shotgun (WGS) entry which is preliminary data.</text>
</comment>
<comment type="subcellular location">
    <subcellularLocation>
        <location evidence="2">Cell membrane</location>
        <topology evidence="2">Multi-pass membrane protein</topology>
    </subcellularLocation>
</comment>
<evidence type="ECO:0000256" key="11">
    <source>
        <dbReference type="ARBA" id="ARBA00022840"/>
    </source>
</evidence>
<evidence type="ECO:0000256" key="6">
    <source>
        <dbReference type="ARBA" id="ARBA00022553"/>
    </source>
</evidence>
<keyword evidence="6" id="KW-0597">Phosphoprotein</keyword>
<dbReference type="SUPFAM" id="SSF47384">
    <property type="entry name" value="Homodimeric domain of signal transducing histidine kinase"/>
    <property type="match status" value="1"/>
</dbReference>
<dbReference type="InterPro" id="IPR036890">
    <property type="entry name" value="HATPase_C_sf"/>
</dbReference>
<dbReference type="PANTHER" id="PTHR45528">
    <property type="entry name" value="SENSOR HISTIDINE KINASE CPXA"/>
    <property type="match status" value="1"/>
</dbReference>
<dbReference type="Pfam" id="PF00672">
    <property type="entry name" value="HAMP"/>
    <property type="match status" value="1"/>
</dbReference>
<dbReference type="InterPro" id="IPR003594">
    <property type="entry name" value="HATPase_dom"/>
</dbReference>
<dbReference type="AlphaFoldDB" id="A0A923RI42"/>
<dbReference type="EC" id="2.7.13.3" evidence="3"/>
<dbReference type="InterPro" id="IPR003660">
    <property type="entry name" value="HAMP_dom"/>
</dbReference>
<evidence type="ECO:0000256" key="9">
    <source>
        <dbReference type="ARBA" id="ARBA00022741"/>
    </source>
</evidence>
<dbReference type="EMBL" id="JACOOL010000005">
    <property type="protein sequence ID" value="MBC5636964.1"/>
    <property type="molecule type" value="Genomic_DNA"/>
</dbReference>
<keyword evidence="19" id="KW-1185">Reference proteome</keyword>
<evidence type="ECO:0000256" key="12">
    <source>
        <dbReference type="ARBA" id="ARBA00022989"/>
    </source>
</evidence>
<dbReference type="SUPFAM" id="SSF55874">
    <property type="entry name" value="ATPase domain of HSP90 chaperone/DNA topoisomerase II/histidine kinase"/>
    <property type="match status" value="1"/>
</dbReference>
<dbReference type="FunFam" id="3.30.565.10:FF:000006">
    <property type="entry name" value="Sensor histidine kinase WalK"/>
    <property type="match status" value="1"/>
</dbReference>
<dbReference type="PROSITE" id="PS50109">
    <property type="entry name" value="HIS_KIN"/>
    <property type="match status" value="1"/>
</dbReference>
<evidence type="ECO:0000256" key="2">
    <source>
        <dbReference type="ARBA" id="ARBA00004651"/>
    </source>
</evidence>
<evidence type="ECO:0000256" key="5">
    <source>
        <dbReference type="ARBA" id="ARBA00022475"/>
    </source>
</evidence>
<feature type="domain" description="Histidine kinase" evidence="16">
    <location>
        <begin position="235"/>
        <end position="444"/>
    </location>
</feature>
<dbReference type="InterPro" id="IPR050398">
    <property type="entry name" value="HssS/ArlS-like"/>
</dbReference>
<keyword evidence="7" id="KW-0808">Transferase</keyword>
<dbReference type="FunFam" id="1.10.287.130:FF:000001">
    <property type="entry name" value="Two-component sensor histidine kinase"/>
    <property type="match status" value="1"/>
</dbReference>
<evidence type="ECO:0000256" key="13">
    <source>
        <dbReference type="ARBA" id="ARBA00023012"/>
    </source>
</evidence>
<organism evidence="18 19">
    <name type="scientific">Ornithinibacillus hominis</name>
    <dbReference type="NCBI Taxonomy" id="2763055"/>
    <lineage>
        <taxon>Bacteria</taxon>
        <taxon>Bacillati</taxon>
        <taxon>Bacillota</taxon>
        <taxon>Bacilli</taxon>
        <taxon>Bacillales</taxon>
        <taxon>Bacillaceae</taxon>
        <taxon>Ornithinibacillus</taxon>
    </lineage>
</organism>
<dbReference type="GO" id="GO:0000155">
    <property type="term" value="F:phosphorelay sensor kinase activity"/>
    <property type="evidence" value="ECO:0007669"/>
    <property type="project" value="InterPro"/>
</dbReference>
<sequence length="444" mass="50591">MKLRTKIQLFTSFFMFLFILMINASIYYLFYQNSVETELTELTEQTNTVIATVNENPEIPPGELIKAFLPADGIIRVYPESGDPLVHSKSADYFDLPGGYGTSEVREVITFEGNRYATVSKPIIWNDGDIVTLQVYKELVALTANMKNLFYVLTIASIIIIIPIIIAGNLLARFLLQPIKSLISTMKENMKYGKWKKIELTNRSNDELYEMEKTFNDMIDSLKDNYEMQEIFVSDASHELKTPISIIKSYTQLLERRGKDNPELWKESLDAIGSEADRMQKLVEQLLALAKNKEIEHSENVNITELMEKTIEVFTGAYDRNIELHDNGKPIHILGNQDQLRQVFYILIDNALKYSDHNVVITMAPHDNQIDISVRDFGQGIPKEERERIFERFYRMDKARSRNTGGTGLGLAIAKSIIHSHGGTISVDSRPGEGSTFQVMLPLT</sequence>
<dbReference type="InterPro" id="IPR005467">
    <property type="entry name" value="His_kinase_dom"/>
</dbReference>
<dbReference type="Gene3D" id="6.10.340.10">
    <property type="match status" value="1"/>
</dbReference>
<evidence type="ECO:0000256" key="15">
    <source>
        <dbReference type="SAM" id="Phobius"/>
    </source>
</evidence>
<dbReference type="CDD" id="cd00082">
    <property type="entry name" value="HisKA"/>
    <property type="match status" value="1"/>
</dbReference>
<evidence type="ECO:0000313" key="19">
    <source>
        <dbReference type="Proteomes" id="UP000637359"/>
    </source>
</evidence>
<evidence type="ECO:0000256" key="7">
    <source>
        <dbReference type="ARBA" id="ARBA00022679"/>
    </source>
</evidence>
<dbReference type="Gene3D" id="3.30.565.10">
    <property type="entry name" value="Histidine kinase-like ATPase, C-terminal domain"/>
    <property type="match status" value="1"/>
</dbReference>
<dbReference type="GO" id="GO:0005886">
    <property type="term" value="C:plasma membrane"/>
    <property type="evidence" value="ECO:0007669"/>
    <property type="project" value="UniProtKB-SubCell"/>
</dbReference>
<reference evidence="18" key="1">
    <citation type="submission" date="2020-08" db="EMBL/GenBank/DDBJ databases">
        <title>Genome public.</title>
        <authorList>
            <person name="Liu C."/>
            <person name="Sun Q."/>
        </authorList>
    </citation>
    <scope>NUCLEOTIDE SEQUENCE</scope>
    <source>
        <strain evidence="18">BX22</strain>
    </source>
</reference>
<evidence type="ECO:0000313" key="18">
    <source>
        <dbReference type="EMBL" id="MBC5636964.1"/>
    </source>
</evidence>
<name>A0A923RI42_9BACI</name>
<evidence type="ECO:0000256" key="8">
    <source>
        <dbReference type="ARBA" id="ARBA00022692"/>
    </source>
</evidence>
<evidence type="ECO:0000259" key="16">
    <source>
        <dbReference type="PROSITE" id="PS50109"/>
    </source>
</evidence>
<dbReference type="InterPro" id="IPR041610">
    <property type="entry name" value="ArlS_N"/>
</dbReference>
<dbReference type="InterPro" id="IPR003661">
    <property type="entry name" value="HisK_dim/P_dom"/>
</dbReference>